<dbReference type="Proteomes" id="UP001501231">
    <property type="component" value="Unassembled WGS sequence"/>
</dbReference>
<keyword evidence="4" id="KW-1185">Reference proteome</keyword>
<dbReference type="RefSeq" id="WP_344587903.1">
    <property type="nucleotide sequence ID" value="NZ_BAAARW010000005.1"/>
</dbReference>
<feature type="signal peptide" evidence="2">
    <location>
        <begin position="1"/>
        <end position="26"/>
    </location>
</feature>
<protein>
    <recommendedName>
        <fullName evidence="5">Lipoprotein</fullName>
    </recommendedName>
</protein>
<evidence type="ECO:0000256" key="2">
    <source>
        <dbReference type="SAM" id="SignalP"/>
    </source>
</evidence>
<feature type="compositionally biased region" description="Basic and acidic residues" evidence="1">
    <location>
        <begin position="130"/>
        <end position="139"/>
    </location>
</feature>
<feature type="region of interest" description="Disordered" evidence="1">
    <location>
        <begin position="130"/>
        <end position="161"/>
    </location>
</feature>
<feature type="chain" id="PRO_5046967764" description="Lipoprotein" evidence="2">
    <location>
        <begin position="27"/>
        <end position="161"/>
    </location>
</feature>
<evidence type="ECO:0000313" key="3">
    <source>
        <dbReference type="EMBL" id="GAA2408004.1"/>
    </source>
</evidence>
<reference evidence="3 4" key="1">
    <citation type="journal article" date="2019" name="Int. J. Syst. Evol. Microbiol.">
        <title>The Global Catalogue of Microorganisms (GCM) 10K type strain sequencing project: providing services to taxonomists for standard genome sequencing and annotation.</title>
        <authorList>
            <consortium name="The Broad Institute Genomics Platform"/>
            <consortium name="The Broad Institute Genome Sequencing Center for Infectious Disease"/>
            <person name="Wu L."/>
            <person name="Ma J."/>
        </authorList>
    </citation>
    <scope>NUCLEOTIDE SEQUENCE [LARGE SCALE GENOMIC DNA]</scope>
    <source>
        <strain evidence="3 4">JCM 3325</strain>
    </source>
</reference>
<sequence>MGSLNQMTPVKAALLCGAAIVLPLAAGCGGSEKSSQDGAGGPEAKPATIEQLAQQTGCTLTGTRNAAELRQGACKTAKGRYTLVSFTNDKGRDAWLTEAKPWGGSYLVGPRWVAVATPQILETLRKDVGGKIVSGDDHGGGGGGQNGNGNHQGGNGNHQGG</sequence>
<gene>
    <name evidence="3" type="ORF">GCM10010191_15600</name>
</gene>
<evidence type="ECO:0000313" key="4">
    <source>
        <dbReference type="Proteomes" id="UP001501231"/>
    </source>
</evidence>
<evidence type="ECO:0008006" key="5">
    <source>
        <dbReference type="Google" id="ProtNLM"/>
    </source>
</evidence>
<dbReference type="EMBL" id="BAAARW010000005">
    <property type="protein sequence ID" value="GAA2408004.1"/>
    <property type="molecule type" value="Genomic_DNA"/>
</dbReference>
<keyword evidence="2" id="KW-0732">Signal</keyword>
<evidence type="ECO:0000256" key="1">
    <source>
        <dbReference type="SAM" id="MobiDB-lite"/>
    </source>
</evidence>
<proteinExistence type="predicted"/>
<feature type="compositionally biased region" description="Gly residues" evidence="1">
    <location>
        <begin position="140"/>
        <end position="161"/>
    </location>
</feature>
<name>A0ABN3IMT9_9ACTN</name>
<comment type="caution">
    <text evidence="3">The sequence shown here is derived from an EMBL/GenBank/DDBJ whole genome shotgun (WGS) entry which is preliminary data.</text>
</comment>
<accession>A0ABN3IMT9</accession>
<organism evidence="3 4">
    <name type="scientific">Actinomadura vinacea</name>
    <dbReference type="NCBI Taxonomy" id="115336"/>
    <lineage>
        <taxon>Bacteria</taxon>
        <taxon>Bacillati</taxon>
        <taxon>Actinomycetota</taxon>
        <taxon>Actinomycetes</taxon>
        <taxon>Streptosporangiales</taxon>
        <taxon>Thermomonosporaceae</taxon>
        <taxon>Actinomadura</taxon>
    </lineage>
</organism>